<feature type="transmembrane region" description="Helical" evidence="1">
    <location>
        <begin position="133"/>
        <end position="150"/>
    </location>
</feature>
<feature type="transmembrane region" description="Helical" evidence="1">
    <location>
        <begin position="97"/>
        <end position="121"/>
    </location>
</feature>
<reference evidence="2" key="1">
    <citation type="submission" date="2018-06" db="EMBL/GenBank/DDBJ databases">
        <authorList>
            <person name="Zhirakovskaya E."/>
        </authorList>
    </citation>
    <scope>NUCLEOTIDE SEQUENCE</scope>
</reference>
<keyword evidence="1" id="KW-0812">Transmembrane</keyword>
<name>A0A3B1D8I3_9ZZZZ</name>
<evidence type="ECO:0000256" key="1">
    <source>
        <dbReference type="SAM" id="Phobius"/>
    </source>
</evidence>
<feature type="transmembrane region" description="Helical" evidence="1">
    <location>
        <begin position="55"/>
        <end position="76"/>
    </location>
</feature>
<accession>A0A3B1D8I3</accession>
<evidence type="ECO:0000313" key="2">
    <source>
        <dbReference type="EMBL" id="VAX31220.1"/>
    </source>
</evidence>
<sequence length="160" mass="17135">MKWLIPCVFLAILAGHFLYATRDVSISGNNVAWAAYKFEQPEESRLNRYIGPGEYWLGLSYGLAGAFAAFSLFRAIRMRREALAASAGAAGGIALGGLLWAGVCFFVGCCGSPMLPVYLGLLGPKFLGVTKPLTFGLTLLSIVAGSAWMLRRAQSGGHKR</sequence>
<dbReference type="EMBL" id="UOGI01000103">
    <property type="protein sequence ID" value="VAX31220.1"/>
    <property type="molecule type" value="Genomic_DNA"/>
</dbReference>
<gene>
    <name evidence="2" type="ORF">MNBD_NITROSPIRAE03-1147</name>
</gene>
<protein>
    <submittedName>
        <fullName evidence="2">Uncharacterized protein</fullName>
    </submittedName>
</protein>
<keyword evidence="1" id="KW-0472">Membrane</keyword>
<dbReference type="AlphaFoldDB" id="A0A3B1D8I3"/>
<proteinExistence type="predicted"/>
<organism evidence="2">
    <name type="scientific">hydrothermal vent metagenome</name>
    <dbReference type="NCBI Taxonomy" id="652676"/>
    <lineage>
        <taxon>unclassified sequences</taxon>
        <taxon>metagenomes</taxon>
        <taxon>ecological metagenomes</taxon>
    </lineage>
</organism>
<keyword evidence="1" id="KW-1133">Transmembrane helix</keyword>